<keyword evidence="4 5" id="KW-0472">Membrane</keyword>
<comment type="subcellular location">
    <subcellularLocation>
        <location evidence="1">Membrane</location>
        <topology evidence="1">Multi-pass membrane protein</topology>
    </subcellularLocation>
</comment>
<name>A0A1W1CB70_9ZZZZ</name>
<evidence type="ECO:0000259" key="6">
    <source>
        <dbReference type="Pfam" id="PF00892"/>
    </source>
</evidence>
<feature type="transmembrane region" description="Helical" evidence="5">
    <location>
        <begin position="124"/>
        <end position="140"/>
    </location>
</feature>
<reference evidence="7" key="1">
    <citation type="submission" date="2016-10" db="EMBL/GenBank/DDBJ databases">
        <authorList>
            <person name="de Groot N.N."/>
        </authorList>
    </citation>
    <scope>NUCLEOTIDE SEQUENCE</scope>
</reference>
<dbReference type="Pfam" id="PF00892">
    <property type="entry name" value="EamA"/>
    <property type="match status" value="2"/>
</dbReference>
<dbReference type="PANTHER" id="PTHR22911:SF6">
    <property type="entry name" value="SOLUTE CARRIER FAMILY 35 MEMBER G1"/>
    <property type="match status" value="1"/>
</dbReference>
<protein>
    <submittedName>
        <fullName evidence="7">FIG00732228: membrane protein</fullName>
    </submittedName>
</protein>
<evidence type="ECO:0000256" key="4">
    <source>
        <dbReference type="ARBA" id="ARBA00023136"/>
    </source>
</evidence>
<evidence type="ECO:0000256" key="2">
    <source>
        <dbReference type="ARBA" id="ARBA00022692"/>
    </source>
</evidence>
<accession>A0A1W1CB70</accession>
<dbReference type="SUPFAM" id="SSF103481">
    <property type="entry name" value="Multidrug resistance efflux transporter EmrE"/>
    <property type="match status" value="2"/>
</dbReference>
<evidence type="ECO:0000256" key="5">
    <source>
        <dbReference type="SAM" id="Phobius"/>
    </source>
</evidence>
<proteinExistence type="predicted"/>
<dbReference type="InterPro" id="IPR037185">
    <property type="entry name" value="EmrE-like"/>
</dbReference>
<dbReference type="GO" id="GO:0016020">
    <property type="term" value="C:membrane"/>
    <property type="evidence" value="ECO:0007669"/>
    <property type="project" value="UniProtKB-SubCell"/>
</dbReference>
<feature type="transmembrane region" description="Helical" evidence="5">
    <location>
        <begin position="43"/>
        <end position="60"/>
    </location>
</feature>
<feature type="domain" description="EamA" evidence="6">
    <location>
        <begin position="152"/>
        <end position="293"/>
    </location>
</feature>
<feature type="domain" description="EamA" evidence="6">
    <location>
        <begin position="10"/>
        <end position="139"/>
    </location>
</feature>
<evidence type="ECO:0000256" key="3">
    <source>
        <dbReference type="ARBA" id="ARBA00022989"/>
    </source>
</evidence>
<dbReference type="PANTHER" id="PTHR22911">
    <property type="entry name" value="ACYL-MALONYL CONDENSING ENZYME-RELATED"/>
    <property type="match status" value="1"/>
</dbReference>
<keyword evidence="2 5" id="KW-0812">Transmembrane</keyword>
<feature type="transmembrane region" description="Helical" evidence="5">
    <location>
        <begin position="152"/>
        <end position="168"/>
    </location>
</feature>
<sequence length="298" mass="32193">MRDKIKNIDRGILFMLLASLSFAMMGGFAKVLTSALPPVEITFFRNIAGVVLVGVTLWKIPLKQKGGKPLLLLFRGTMGFLALLAYFYIMAYIPLGEAVTYNKTSPIFVAIFAYLFLGEKLPKTALLAIAIGFVGIVLVAKPDGFSLDRYDALGIFSGIGAALAYTSIRELRAYYDTRAIVLSFMGMGTIGPIVLMSIAPFVDASPDNMLFAPFVMPSGDQWLMVLAVGLFATISQLLMTKAYEFTKAGIVGTISYSNIIFAVIIGTLLGDPIPDVWTFLGIALVITSGVLVTLPKSR</sequence>
<feature type="transmembrane region" description="Helical" evidence="5">
    <location>
        <begin position="12"/>
        <end position="31"/>
    </location>
</feature>
<gene>
    <name evidence="7" type="ORF">MNB_SV-6-549</name>
</gene>
<dbReference type="EMBL" id="FPHC01000067">
    <property type="protein sequence ID" value="SFV63036.1"/>
    <property type="molecule type" value="Genomic_DNA"/>
</dbReference>
<feature type="transmembrane region" description="Helical" evidence="5">
    <location>
        <begin position="72"/>
        <end position="93"/>
    </location>
</feature>
<keyword evidence="3 5" id="KW-1133">Transmembrane helix</keyword>
<evidence type="ECO:0000313" key="7">
    <source>
        <dbReference type="EMBL" id="SFV63036.1"/>
    </source>
</evidence>
<feature type="transmembrane region" description="Helical" evidence="5">
    <location>
        <begin position="276"/>
        <end position="294"/>
    </location>
</feature>
<feature type="transmembrane region" description="Helical" evidence="5">
    <location>
        <begin position="222"/>
        <end position="238"/>
    </location>
</feature>
<dbReference type="Gene3D" id="1.10.3730.20">
    <property type="match status" value="1"/>
</dbReference>
<dbReference type="InterPro" id="IPR000620">
    <property type="entry name" value="EamA_dom"/>
</dbReference>
<feature type="transmembrane region" description="Helical" evidence="5">
    <location>
        <begin position="250"/>
        <end position="270"/>
    </location>
</feature>
<evidence type="ECO:0000256" key="1">
    <source>
        <dbReference type="ARBA" id="ARBA00004141"/>
    </source>
</evidence>
<feature type="transmembrane region" description="Helical" evidence="5">
    <location>
        <begin position="180"/>
        <end position="202"/>
    </location>
</feature>
<feature type="transmembrane region" description="Helical" evidence="5">
    <location>
        <begin position="99"/>
        <end position="117"/>
    </location>
</feature>
<organism evidence="7">
    <name type="scientific">hydrothermal vent metagenome</name>
    <dbReference type="NCBI Taxonomy" id="652676"/>
    <lineage>
        <taxon>unclassified sequences</taxon>
        <taxon>metagenomes</taxon>
        <taxon>ecological metagenomes</taxon>
    </lineage>
</organism>
<dbReference type="AlphaFoldDB" id="A0A1W1CB70"/>